<dbReference type="PANTHER" id="PTHR42923">
    <property type="entry name" value="PROTOPORPHYRINOGEN OXIDASE"/>
    <property type="match status" value="1"/>
</dbReference>
<keyword evidence="8 11" id="KW-0350">Heme biosynthesis</keyword>
<evidence type="ECO:0000256" key="1">
    <source>
        <dbReference type="ARBA" id="ARBA00002600"/>
    </source>
</evidence>
<dbReference type="AlphaFoldDB" id="A0AAV8WWE7"/>
<keyword evidence="14" id="KW-1185">Reference proteome</keyword>
<protein>
    <recommendedName>
        <fullName evidence="4 11">Protoporphyrinogen oxidase</fullName>
        <ecNumber evidence="4 11">1.3.3.4</ecNumber>
    </recommendedName>
</protein>
<evidence type="ECO:0000256" key="11">
    <source>
        <dbReference type="RuleBase" id="RU367069"/>
    </source>
</evidence>
<evidence type="ECO:0000256" key="4">
    <source>
        <dbReference type="ARBA" id="ARBA00012867"/>
    </source>
</evidence>
<dbReference type="InterPro" id="IPR004572">
    <property type="entry name" value="Protoporphyrinogen_oxidase"/>
</dbReference>
<dbReference type="GO" id="GO:0004729">
    <property type="term" value="F:oxygen-dependent protoporphyrinogen oxidase activity"/>
    <property type="evidence" value="ECO:0007669"/>
    <property type="project" value="UniProtKB-UniRule"/>
</dbReference>
<dbReference type="InterPro" id="IPR002937">
    <property type="entry name" value="Amino_oxidase"/>
</dbReference>
<dbReference type="PANTHER" id="PTHR42923:SF3">
    <property type="entry name" value="PROTOPORPHYRINOGEN OXIDASE"/>
    <property type="match status" value="1"/>
</dbReference>
<dbReference type="GO" id="GO:0005743">
    <property type="term" value="C:mitochondrial inner membrane"/>
    <property type="evidence" value="ECO:0007669"/>
    <property type="project" value="UniProtKB-SubCell"/>
</dbReference>
<dbReference type="SUPFAM" id="SSF54373">
    <property type="entry name" value="FAD-linked reductases, C-terminal domain"/>
    <property type="match status" value="1"/>
</dbReference>
<dbReference type="SUPFAM" id="SSF51905">
    <property type="entry name" value="FAD/NAD(P)-binding domain"/>
    <property type="match status" value="1"/>
</dbReference>
<keyword evidence="5 11" id="KW-0285">Flavoprotein</keyword>
<comment type="subcellular location">
    <subcellularLocation>
        <location evidence="11">Mitochondrion inner membrane</location>
    </subcellularLocation>
</comment>
<reference evidence="13" key="1">
    <citation type="journal article" date="2023" name="Insect Mol. Biol.">
        <title>Genome sequencing provides insights into the evolution of gene families encoding plant cell wall-degrading enzymes in longhorned beetles.</title>
        <authorList>
            <person name="Shin N.R."/>
            <person name="Okamura Y."/>
            <person name="Kirsch R."/>
            <person name="Pauchet Y."/>
        </authorList>
    </citation>
    <scope>NUCLEOTIDE SEQUENCE</scope>
    <source>
        <strain evidence="13">RBIC_L_NR</strain>
    </source>
</reference>
<dbReference type="EMBL" id="JANEYF010004621">
    <property type="protein sequence ID" value="KAJ8930555.1"/>
    <property type="molecule type" value="Genomic_DNA"/>
</dbReference>
<evidence type="ECO:0000256" key="2">
    <source>
        <dbReference type="ARBA" id="ARBA00005073"/>
    </source>
</evidence>
<evidence type="ECO:0000256" key="5">
    <source>
        <dbReference type="ARBA" id="ARBA00022630"/>
    </source>
</evidence>
<keyword evidence="6 11" id="KW-0274">FAD</keyword>
<dbReference type="Proteomes" id="UP001162156">
    <property type="component" value="Unassembled WGS sequence"/>
</dbReference>
<evidence type="ECO:0000313" key="13">
    <source>
        <dbReference type="EMBL" id="KAJ8930555.1"/>
    </source>
</evidence>
<comment type="caution">
    <text evidence="13">The sequence shown here is derived from an EMBL/GenBank/DDBJ whole genome shotgun (WGS) entry which is preliminary data.</text>
</comment>
<evidence type="ECO:0000256" key="9">
    <source>
        <dbReference type="ARBA" id="ARBA00023244"/>
    </source>
</evidence>
<comment type="pathway">
    <text evidence="2 11">Porphyrin-containing compound metabolism; protoporphyrin-IX biosynthesis; protoporphyrin-IX from protoporphyrinogen-IX: step 1/1.</text>
</comment>
<comment type="catalytic activity">
    <reaction evidence="10 11">
        <text>protoporphyrinogen IX + 3 O2 = protoporphyrin IX + 3 H2O2</text>
        <dbReference type="Rhea" id="RHEA:25576"/>
        <dbReference type="ChEBI" id="CHEBI:15379"/>
        <dbReference type="ChEBI" id="CHEBI:16240"/>
        <dbReference type="ChEBI" id="CHEBI:57306"/>
        <dbReference type="ChEBI" id="CHEBI:57307"/>
        <dbReference type="EC" id="1.3.3.4"/>
    </reaction>
</comment>
<dbReference type="Pfam" id="PF01593">
    <property type="entry name" value="Amino_oxidase"/>
    <property type="match status" value="1"/>
</dbReference>
<dbReference type="InterPro" id="IPR036188">
    <property type="entry name" value="FAD/NAD-bd_sf"/>
</dbReference>
<dbReference type="InterPro" id="IPR050464">
    <property type="entry name" value="Zeta_carotene_desat/Oxidored"/>
</dbReference>
<proteinExistence type="inferred from homology"/>
<comment type="cofactor">
    <cofactor evidence="11">
        <name>FAD</name>
        <dbReference type="ChEBI" id="CHEBI:57692"/>
    </cofactor>
    <text evidence="11">Binds 1 FAD per subunit.</text>
</comment>
<gene>
    <name evidence="13" type="ORF">NQ314_016636</name>
</gene>
<organism evidence="13 14">
    <name type="scientific">Rhamnusium bicolor</name>
    <dbReference type="NCBI Taxonomy" id="1586634"/>
    <lineage>
        <taxon>Eukaryota</taxon>
        <taxon>Metazoa</taxon>
        <taxon>Ecdysozoa</taxon>
        <taxon>Arthropoda</taxon>
        <taxon>Hexapoda</taxon>
        <taxon>Insecta</taxon>
        <taxon>Pterygota</taxon>
        <taxon>Neoptera</taxon>
        <taxon>Endopterygota</taxon>
        <taxon>Coleoptera</taxon>
        <taxon>Polyphaga</taxon>
        <taxon>Cucujiformia</taxon>
        <taxon>Chrysomeloidea</taxon>
        <taxon>Cerambycidae</taxon>
        <taxon>Lepturinae</taxon>
        <taxon>Rhagiini</taxon>
        <taxon>Rhamnusium</taxon>
    </lineage>
</organism>
<name>A0AAV8WWE7_9CUCU</name>
<keyword evidence="9 11" id="KW-0627">Porphyrin biosynthesis</keyword>
<evidence type="ECO:0000259" key="12">
    <source>
        <dbReference type="Pfam" id="PF01593"/>
    </source>
</evidence>
<feature type="domain" description="Amine oxidase" evidence="12">
    <location>
        <begin position="10"/>
        <end position="400"/>
    </location>
</feature>
<evidence type="ECO:0000256" key="8">
    <source>
        <dbReference type="ARBA" id="ARBA00023133"/>
    </source>
</evidence>
<dbReference type="GO" id="GO:0006782">
    <property type="term" value="P:protoporphyrinogen IX biosynthetic process"/>
    <property type="evidence" value="ECO:0007669"/>
    <property type="project" value="UniProtKB-UniRule"/>
</dbReference>
<dbReference type="NCBIfam" id="TIGR00562">
    <property type="entry name" value="proto_IX_ox"/>
    <property type="match status" value="1"/>
</dbReference>
<dbReference type="Gene3D" id="3.50.50.60">
    <property type="entry name" value="FAD/NAD(P)-binding domain"/>
    <property type="match status" value="1"/>
</dbReference>
<sequence>MSNIVLGGGLSGLSAAYYLLKKLPNKPIAIIEKSDRLGGWIKSNILNDGIIFEQGPRTIRPSGTPGINTLTLIDDLGLSNQVVPILSSHPAARNRMIYANQELHSLPSSIFSIFKKQTPFSKPLIRYLVQDLFSPKKTINDESIYDFVNRRFGREFADYLISALICGICAGNSKEISVNFIMKKLFEYEQQYGSISKGLIRNLLKKQNVNVDLKGLPLQAKKERWSVYSFKNGLETLPKYLESYVRKNNVNVELDSKCNNLEICDNSIMLHFENGKHLKADHVISSLPSESLANILQNQHSHLSDLLRNIQNVTVGVVNLCYNEKLISKEGFGFLVPPKEKLPILGVIYDSCCFPKANNTVLTVMMGGYWFEQLFGKHPEEGVLLQTAKEQLKNTLGISRNQLILRSTFFTSVFLSMLLDIMKI</sequence>
<comment type="similarity">
    <text evidence="3 11">Belongs to the protoporphyrinogen/coproporphyrinogen oxidase family. Protoporphyrinogen oxidase subfamily.</text>
</comment>
<comment type="function">
    <text evidence="1 11">Catalyzes the 6-electron oxidation of protoporphyrinogen-IX to form protoporphyrin-IX.</text>
</comment>
<evidence type="ECO:0000256" key="7">
    <source>
        <dbReference type="ARBA" id="ARBA00023002"/>
    </source>
</evidence>
<keyword evidence="7 11" id="KW-0560">Oxidoreductase</keyword>
<evidence type="ECO:0000256" key="6">
    <source>
        <dbReference type="ARBA" id="ARBA00022827"/>
    </source>
</evidence>
<accession>A0AAV8WWE7</accession>
<evidence type="ECO:0000256" key="10">
    <source>
        <dbReference type="ARBA" id="ARBA00047554"/>
    </source>
</evidence>
<dbReference type="EC" id="1.3.3.4" evidence="4 11"/>
<evidence type="ECO:0000313" key="14">
    <source>
        <dbReference type="Proteomes" id="UP001162156"/>
    </source>
</evidence>
<evidence type="ECO:0000256" key="3">
    <source>
        <dbReference type="ARBA" id="ARBA00010551"/>
    </source>
</evidence>